<comment type="similarity">
    <text evidence="8">Belongs to the snail C2H2-type zinc-finger protein family.</text>
</comment>
<evidence type="ECO:0000256" key="3">
    <source>
        <dbReference type="ARBA" id="ARBA00022737"/>
    </source>
</evidence>
<dbReference type="Proteomes" id="UP000053105">
    <property type="component" value="Unassembled WGS sequence"/>
</dbReference>
<evidence type="ECO:0000256" key="4">
    <source>
        <dbReference type="ARBA" id="ARBA00022771"/>
    </source>
</evidence>
<dbReference type="OrthoDB" id="5982876at2759"/>
<evidence type="ECO:0000259" key="12">
    <source>
        <dbReference type="PROSITE" id="PS50157"/>
    </source>
</evidence>
<feature type="region of interest" description="Disordered" evidence="10">
    <location>
        <begin position="470"/>
        <end position="547"/>
    </location>
</feature>
<feature type="compositionally biased region" description="Basic and acidic residues" evidence="10">
    <location>
        <begin position="362"/>
        <end position="375"/>
    </location>
</feature>
<keyword evidence="7" id="KW-0539">Nucleus</keyword>
<evidence type="ECO:0000256" key="8">
    <source>
        <dbReference type="ARBA" id="ARBA00037948"/>
    </source>
</evidence>
<dbReference type="InterPro" id="IPR013087">
    <property type="entry name" value="Znf_C2H2_type"/>
</dbReference>
<dbReference type="EMBL" id="KQ435793">
    <property type="protein sequence ID" value="KOX74195.1"/>
    <property type="molecule type" value="Genomic_DNA"/>
</dbReference>
<proteinExistence type="inferred from homology"/>
<feature type="region of interest" description="Disordered" evidence="10">
    <location>
        <begin position="330"/>
        <end position="381"/>
    </location>
</feature>
<evidence type="ECO:0000256" key="11">
    <source>
        <dbReference type="SAM" id="Phobius"/>
    </source>
</evidence>
<dbReference type="PANTHER" id="PTHR24388">
    <property type="entry name" value="ZINC FINGER PROTEIN"/>
    <property type="match status" value="1"/>
</dbReference>
<comment type="subcellular location">
    <subcellularLocation>
        <location evidence="1">Nucleus</location>
    </subcellularLocation>
</comment>
<feature type="domain" description="C2H2-type" evidence="12">
    <location>
        <begin position="49"/>
        <end position="76"/>
    </location>
</feature>
<feature type="compositionally biased region" description="Polar residues" evidence="10">
    <location>
        <begin position="477"/>
        <end position="513"/>
    </location>
</feature>
<feature type="region of interest" description="Disordered" evidence="10">
    <location>
        <begin position="143"/>
        <end position="175"/>
    </location>
</feature>
<feature type="domain" description="C2H2-type" evidence="12">
    <location>
        <begin position="898"/>
        <end position="925"/>
    </location>
</feature>
<keyword evidence="11" id="KW-0472">Membrane</keyword>
<dbReference type="Pfam" id="PF13912">
    <property type="entry name" value="zf-C2H2_6"/>
    <property type="match status" value="1"/>
</dbReference>
<name>A0A0M8ZZC2_9HYME</name>
<dbReference type="InterPro" id="IPR050527">
    <property type="entry name" value="Snail/Krueppel_Znf"/>
</dbReference>
<dbReference type="GO" id="GO:0005634">
    <property type="term" value="C:nucleus"/>
    <property type="evidence" value="ECO:0007669"/>
    <property type="project" value="UniProtKB-SubCell"/>
</dbReference>
<feature type="compositionally biased region" description="Basic and acidic residues" evidence="10">
    <location>
        <begin position="146"/>
        <end position="166"/>
    </location>
</feature>
<feature type="compositionally biased region" description="Low complexity" evidence="10">
    <location>
        <begin position="807"/>
        <end position="821"/>
    </location>
</feature>
<feature type="compositionally biased region" description="Low complexity" evidence="10">
    <location>
        <begin position="352"/>
        <end position="361"/>
    </location>
</feature>
<feature type="region of interest" description="Disordered" evidence="10">
    <location>
        <begin position="793"/>
        <end position="821"/>
    </location>
</feature>
<gene>
    <name evidence="13" type="ORF">WN51_13546</name>
</gene>
<keyword evidence="14" id="KW-1185">Reference proteome</keyword>
<dbReference type="GO" id="GO:0008270">
    <property type="term" value="F:zinc ion binding"/>
    <property type="evidence" value="ECO:0007669"/>
    <property type="project" value="UniProtKB-KW"/>
</dbReference>
<dbReference type="STRING" id="166423.A0A0M8ZZC2"/>
<evidence type="ECO:0000256" key="2">
    <source>
        <dbReference type="ARBA" id="ARBA00022723"/>
    </source>
</evidence>
<dbReference type="PROSITE" id="PS50157">
    <property type="entry name" value="ZINC_FINGER_C2H2_2"/>
    <property type="match status" value="2"/>
</dbReference>
<evidence type="ECO:0000256" key="6">
    <source>
        <dbReference type="ARBA" id="ARBA00023125"/>
    </source>
</evidence>
<dbReference type="Pfam" id="PF00096">
    <property type="entry name" value="zf-C2H2"/>
    <property type="match status" value="2"/>
</dbReference>
<evidence type="ECO:0000313" key="14">
    <source>
        <dbReference type="Proteomes" id="UP000053105"/>
    </source>
</evidence>
<keyword evidence="11" id="KW-1133">Transmembrane helix</keyword>
<feature type="region of interest" description="Disordered" evidence="10">
    <location>
        <begin position="839"/>
        <end position="890"/>
    </location>
</feature>
<organism evidence="13 14">
    <name type="scientific">Melipona quadrifasciata</name>
    <dbReference type="NCBI Taxonomy" id="166423"/>
    <lineage>
        <taxon>Eukaryota</taxon>
        <taxon>Metazoa</taxon>
        <taxon>Ecdysozoa</taxon>
        <taxon>Arthropoda</taxon>
        <taxon>Hexapoda</taxon>
        <taxon>Insecta</taxon>
        <taxon>Pterygota</taxon>
        <taxon>Neoptera</taxon>
        <taxon>Endopterygota</taxon>
        <taxon>Hymenoptera</taxon>
        <taxon>Apocrita</taxon>
        <taxon>Aculeata</taxon>
        <taxon>Apoidea</taxon>
        <taxon>Anthophila</taxon>
        <taxon>Apidae</taxon>
        <taxon>Melipona</taxon>
    </lineage>
</organism>
<feature type="region of interest" description="Disordered" evidence="10">
    <location>
        <begin position="658"/>
        <end position="682"/>
    </location>
</feature>
<keyword evidence="2" id="KW-0479">Metal-binding</keyword>
<feature type="compositionally biased region" description="Polar residues" evidence="10">
    <location>
        <begin position="520"/>
        <end position="547"/>
    </location>
</feature>
<feature type="region of interest" description="Disordered" evidence="10">
    <location>
        <begin position="755"/>
        <end position="776"/>
    </location>
</feature>
<dbReference type="SMART" id="SM00355">
    <property type="entry name" value="ZnF_C2H2"/>
    <property type="match status" value="5"/>
</dbReference>
<dbReference type="PANTHER" id="PTHR24388:SF54">
    <property type="entry name" value="PROTEIN ESCARGOT"/>
    <property type="match status" value="1"/>
</dbReference>
<keyword evidence="4 9" id="KW-0863">Zinc-finger</keyword>
<dbReference type="PROSITE" id="PS00028">
    <property type="entry name" value="ZINC_FINGER_C2H2_1"/>
    <property type="match status" value="4"/>
</dbReference>
<feature type="region of interest" description="Disordered" evidence="10">
    <location>
        <begin position="189"/>
        <end position="256"/>
    </location>
</feature>
<keyword evidence="5" id="KW-0862">Zinc</keyword>
<feature type="compositionally biased region" description="Polar residues" evidence="10">
    <location>
        <begin position="755"/>
        <end position="769"/>
    </location>
</feature>
<evidence type="ECO:0000256" key="1">
    <source>
        <dbReference type="ARBA" id="ARBA00004123"/>
    </source>
</evidence>
<reference evidence="13 14" key="1">
    <citation type="submission" date="2015-07" db="EMBL/GenBank/DDBJ databases">
        <title>The genome of Melipona quadrifasciata.</title>
        <authorList>
            <person name="Pan H."/>
            <person name="Kapheim K."/>
        </authorList>
    </citation>
    <scope>NUCLEOTIDE SEQUENCE [LARGE SCALE GENOMIC DNA]</scope>
    <source>
        <strain evidence="13">0111107301</strain>
        <tissue evidence="13">Whole body</tissue>
    </source>
</reference>
<dbReference type="AlphaFoldDB" id="A0A0M8ZZC2"/>
<dbReference type="GO" id="GO:0000981">
    <property type="term" value="F:DNA-binding transcription factor activity, RNA polymerase II-specific"/>
    <property type="evidence" value="ECO:0007669"/>
    <property type="project" value="TreeGrafter"/>
</dbReference>
<evidence type="ECO:0000256" key="9">
    <source>
        <dbReference type="PROSITE-ProRule" id="PRU00042"/>
    </source>
</evidence>
<feature type="compositionally biased region" description="Polar residues" evidence="10">
    <location>
        <begin position="794"/>
        <end position="806"/>
    </location>
</feature>
<keyword evidence="3" id="KW-0677">Repeat</keyword>
<keyword evidence="6" id="KW-0238">DNA-binding</keyword>
<feature type="compositionally biased region" description="Acidic residues" evidence="10">
    <location>
        <begin position="330"/>
        <end position="341"/>
    </location>
</feature>
<evidence type="ECO:0000256" key="7">
    <source>
        <dbReference type="ARBA" id="ARBA00023242"/>
    </source>
</evidence>
<feature type="compositionally biased region" description="Polar residues" evidence="10">
    <location>
        <begin position="839"/>
        <end position="849"/>
    </location>
</feature>
<sequence length="1078" mass="119757">MNNSLDQDFEEFRFSDESKICKDAVDDLQKFDKHIDHQNSIFSLRFSLFSCEVCKKQFVTKKQLRAHIHTHLGRPRVVLKRVTNLKGIKKKHSNRYWLDPEKKGSLKLTLKKQSFTDSLKLKLKKSSESEDFTVVKSNINLGTENHGQRDVAGAKENDQRHEKDTESSINQPFENVMVEQQDEYESIKFNTDDHNPLEENDRQSIDVNEADSGVGSDMANPSEKEDQNDDLQSTDQYDNSDKRLSETEDHEESDALEATCRETIENLKKLGEQSGSRSMNQLIDNSGIEEDDDRGHESNMIHDLEGNPAINIISKSSTFSNHTADCTTVCDDEDKPDEEPTESPTGFNWNQLSTNLSNKNNDNSKENEEQPDHGGDNNIENAGSLLQNLIEHQRHNQNETLSNNLPSETEYVSLEKLAETVSTCRVCNEKFKDIAHLDEHRSKAGHYQCNIPECINLIFHSPLEVSMHKAQMHGTPLSPSVSQLSPHLNTSSPHLNQNSPHLSQTSPQLNTHSPHAVSLESPNTPNSQQINRNSPLTSPHQTNSPTYNAVASAGQQIIPPVNFEQLPAPVQQLAQQVQRMPLPQTQMPPSLPPGANTMIPGPNYFVQPPGRPPLYRVPGPQGMHYPSHVAHLYPQYGPGPYPQMTAPPQMHPQLPQQISRGRAPRIPQTGSTPRQRMKRPMQQSMQVQQNNSAIKQRRMDVLLPDRNEDADCHVIAQQKRNDGLPVIQNVQGATTQQTSRNDSTIHLTDSITLSVRQPGSAPAQVQNTSGAGGKKSDAKAVANVLAARGITVTPAANKNKSSEQNKQQIPPQQQRTTSSQQPLNVTALTLNSAISIIPASSQKKQQEQGQFAVPHNKQNKTAVNEVERPPRPPTVDLTQDTPPQMPVVRRGRPPRALLTCQVCDKNFQNQEMLTQHMATHRAPSKLLHKCNLCPAQYPTAQALTTHKQVYHKEVDTVAQNGGAELALPVVDLKSPHVLNRLSNLGIQSYIPLSQLSAQTGGYFGLPIITIDGARNPNTCNLGALGATSILSLGPLKHLSNSKSCLIRVLLHRLFTVSLLVLALFFTISDVSTFSVLFS</sequence>
<evidence type="ECO:0000313" key="13">
    <source>
        <dbReference type="EMBL" id="KOX74195.1"/>
    </source>
</evidence>
<evidence type="ECO:0000256" key="10">
    <source>
        <dbReference type="SAM" id="MobiDB-lite"/>
    </source>
</evidence>
<dbReference type="Gene3D" id="3.30.160.60">
    <property type="entry name" value="Classic Zinc Finger"/>
    <property type="match status" value="2"/>
</dbReference>
<dbReference type="InterPro" id="IPR036236">
    <property type="entry name" value="Znf_C2H2_sf"/>
</dbReference>
<dbReference type="GO" id="GO:0000978">
    <property type="term" value="F:RNA polymerase II cis-regulatory region sequence-specific DNA binding"/>
    <property type="evidence" value="ECO:0007669"/>
    <property type="project" value="TreeGrafter"/>
</dbReference>
<evidence type="ECO:0000256" key="5">
    <source>
        <dbReference type="ARBA" id="ARBA00022833"/>
    </source>
</evidence>
<dbReference type="SUPFAM" id="SSF57667">
    <property type="entry name" value="beta-beta-alpha zinc fingers"/>
    <property type="match status" value="1"/>
</dbReference>
<protein>
    <recommendedName>
        <fullName evidence="12">C2H2-type domain-containing protein</fullName>
    </recommendedName>
</protein>
<keyword evidence="11" id="KW-0812">Transmembrane</keyword>
<feature type="compositionally biased region" description="Basic and acidic residues" evidence="10">
    <location>
        <begin position="190"/>
        <end position="204"/>
    </location>
</feature>
<accession>A0A0M8ZZC2</accession>
<feature type="transmembrane region" description="Helical" evidence="11">
    <location>
        <begin position="1053"/>
        <end position="1077"/>
    </location>
</feature>